<reference evidence="1" key="1">
    <citation type="submission" date="2014-11" db="EMBL/GenBank/DDBJ databases">
        <authorList>
            <person name="Malar M.C."/>
            <person name="Sen D."/>
            <person name="Tripathy S."/>
        </authorList>
    </citation>
    <scope>NUCLEOTIDE SEQUENCE</scope>
    <source>
        <strain evidence="1">BDU141951</strain>
    </source>
</reference>
<organism evidence="1">
    <name type="scientific">Lyngbya confervoides BDU141951</name>
    <dbReference type="NCBI Taxonomy" id="1574623"/>
    <lineage>
        <taxon>Bacteria</taxon>
        <taxon>Bacillati</taxon>
        <taxon>Cyanobacteriota</taxon>
        <taxon>Cyanophyceae</taxon>
        <taxon>Oscillatoriophycideae</taxon>
        <taxon>Oscillatoriales</taxon>
        <taxon>Microcoleaceae</taxon>
        <taxon>Lyngbya</taxon>
    </lineage>
</organism>
<protein>
    <submittedName>
        <fullName evidence="1">Uncharacterized protein</fullName>
    </submittedName>
</protein>
<evidence type="ECO:0000313" key="1">
    <source>
        <dbReference type="EMBL" id="NEV67891.1"/>
    </source>
</evidence>
<dbReference type="AlphaFoldDB" id="A0A0C1Y6J7"/>
<reference evidence="1" key="3">
    <citation type="submission" date="2020-02" db="EMBL/GenBank/DDBJ databases">
        <authorList>
            <person name="Sarangi A.N."/>
            <person name="Ghosh S."/>
            <person name="Mukherjee M."/>
            <person name="Tripathy S."/>
        </authorList>
    </citation>
    <scope>NUCLEOTIDE SEQUENCE</scope>
    <source>
        <strain evidence="1">BDU141951</strain>
    </source>
</reference>
<name>A0A0C1Y6J7_9CYAN</name>
<dbReference type="EMBL" id="JTHE02000003">
    <property type="protein sequence ID" value="NEV67891.1"/>
    <property type="molecule type" value="Genomic_DNA"/>
</dbReference>
<proteinExistence type="predicted"/>
<comment type="caution">
    <text evidence="1">The sequence shown here is derived from an EMBL/GenBank/DDBJ whole genome shotgun (WGS) entry which is preliminary data.</text>
</comment>
<sequence length="67" mass="7650">MPADTGFECPRCKRKELVRLHGDSDIFECLYCGYKKDLSRELLPRGMSWFFASLLGILFTLVMVMGG</sequence>
<reference evidence="1" key="2">
    <citation type="journal article" date="2015" name="Genome Announc.">
        <title>Draft Genome Sequence of Filamentous Marine Cyanobacterium Lyngbya confervoides Strain BDU141951.</title>
        <authorList>
            <person name="Chandrababunaidu M.M."/>
            <person name="Sen D."/>
            <person name="Tripathy S."/>
        </authorList>
    </citation>
    <scope>NUCLEOTIDE SEQUENCE</scope>
    <source>
        <strain evidence="1">BDU141951</strain>
    </source>
</reference>
<gene>
    <name evidence="1" type="ORF">QQ91_012280</name>
</gene>
<accession>A0A0C1Y6J7</accession>